<accession>A0A852N8Q1</accession>
<dbReference type="SUPFAM" id="SSF56672">
    <property type="entry name" value="DNA/RNA polymerases"/>
    <property type="match status" value="1"/>
</dbReference>
<comment type="similarity">
    <text evidence="1">Belongs to the beta type-B retroviral polymerase family. HERV class-II K(HML-2) pol subfamily.</text>
</comment>
<evidence type="ECO:0000313" key="5">
    <source>
        <dbReference type="Proteomes" id="UP000603297"/>
    </source>
</evidence>
<reference evidence="4" key="1">
    <citation type="submission" date="2020-02" db="EMBL/GenBank/DDBJ databases">
        <title>Bird 10,000 Genomes (B10K) Project - Family phase.</title>
        <authorList>
            <person name="Zhang G."/>
        </authorList>
    </citation>
    <scope>NUCLEOTIDE SEQUENCE</scope>
    <source>
        <strain evidence="4">B10K-IZ-033-77</strain>
    </source>
</reference>
<dbReference type="EMBL" id="WEIY01000433">
    <property type="protein sequence ID" value="NXY08151.1"/>
    <property type="molecule type" value="Genomic_DNA"/>
</dbReference>
<feature type="non-terminal residue" evidence="4">
    <location>
        <position position="1"/>
    </location>
</feature>
<evidence type="ECO:0000259" key="3">
    <source>
        <dbReference type="PROSITE" id="PS50878"/>
    </source>
</evidence>
<evidence type="ECO:0000313" key="4">
    <source>
        <dbReference type="EMBL" id="NXY08151.1"/>
    </source>
</evidence>
<organism evidence="4 5">
    <name type="scientific">Pteruthius melanotis</name>
    <dbReference type="NCBI Taxonomy" id="357074"/>
    <lineage>
        <taxon>Eukaryota</taxon>
        <taxon>Metazoa</taxon>
        <taxon>Chordata</taxon>
        <taxon>Craniata</taxon>
        <taxon>Vertebrata</taxon>
        <taxon>Euteleostomi</taxon>
        <taxon>Archelosauria</taxon>
        <taxon>Archosauria</taxon>
        <taxon>Dinosauria</taxon>
        <taxon>Saurischia</taxon>
        <taxon>Theropoda</taxon>
        <taxon>Coelurosauria</taxon>
        <taxon>Aves</taxon>
        <taxon>Neognathae</taxon>
        <taxon>Neoaves</taxon>
        <taxon>Telluraves</taxon>
        <taxon>Australaves</taxon>
        <taxon>Passeriformes</taxon>
        <taxon>Sylvioidea</taxon>
        <taxon>Timaliidae</taxon>
        <taxon>Pteruthius</taxon>
    </lineage>
</organism>
<gene>
    <name evidence="4" type="primary">Pol_0</name>
    <name evidence="4" type="ORF">PTEMEL_R15946</name>
</gene>
<sequence>LPQGFKHSPTLAHRALAQELSSIHPAPGVKVYQYIDDILIAGDEIPPVQTTQTNIVKHLESMDLQIPPEKVQFPSPEVKFLGIWWKGRMVCIPPDTLTHLDQIKTPETKKDLQHALGLLIFWREHIS</sequence>
<dbReference type="Proteomes" id="UP000603297">
    <property type="component" value="Unassembled WGS sequence"/>
</dbReference>
<dbReference type="PANTHER" id="PTHR33064:SF37">
    <property type="entry name" value="RIBONUCLEASE H"/>
    <property type="match status" value="1"/>
</dbReference>
<dbReference type="InterPro" id="IPR000477">
    <property type="entry name" value="RT_dom"/>
</dbReference>
<feature type="non-terminal residue" evidence="4">
    <location>
        <position position="127"/>
    </location>
</feature>
<name>A0A852N8Q1_9PASS</name>
<feature type="domain" description="Reverse transcriptase" evidence="3">
    <location>
        <begin position="1"/>
        <end position="85"/>
    </location>
</feature>
<dbReference type="InterPro" id="IPR051320">
    <property type="entry name" value="Viral_Replic_Matur_Polypro"/>
</dbReference>
<dbReference type="AlphaFoldDB" id="A0A852N8Q1"/>
<dbReference type="Gene3D" id="3.30.70.270">
    <property type="match status" value="1"/>
</dbReference>
<dbReference type="GO" id="GO:0004523">
    <property type="term" value="F:RNA-DNA hybrid ribonuclease activity"/>
    <property type="evidence" value="ECO:0007669"/>
    <property type="project" value="UniProtKB-EC"/>
</dbReference>
<dbReference type="OrthoDB" id="9950135at2759"/>
<comment type="caution">
    <text evidence="4">The sequence shown here is derived from an EMBL/GenBank/DDBJ whole genome shotgun (WGS) entry which is preliminary data.</text>
</comment>
<keyword evidence="5" id="KW-1185">Reference proteome</keyword>
<evidence type="ECO:0000256" key="2">
    <source>
        <dbReference type="ARBA" id="ARBA00012180"/>
    </source>
</evidence>
<protein>
    <recommendedName>
        <fullName evidence="2">ribonuclease H</fullName>
        <ecNumber evidence="2">3.1.26.4</ecNumber>
    </recommendedName>
</protein>
<evidence type="ECO:0000256" key="1">
    <source>
        <dbReference type="ARBA" id="ARBA00010879"/>
    </source>
</evidence>
<dbReference type="InterPro" id="IPR043502">
    <property type="entry name" value="DNA/RNA_pol_sf"/>
</dbReference>
<dbReference type="PROSITE" id="PS50878">
    <property type="entry name" value="RT_POL"/>
    <property type="match status" value="1"/>
</dbReference>
<dbReference type="PANTHER" id="PTHR33064">
    <property type="entry name" value="POL PROTEIN"/>
    <property type="match status" value="1"/>
</dbReference>
<proteinExistence type="inferred from homology"/>
<dbReference type="Pfam" id="PF00078">
    <property type="entry name" value="RVT_1"/>
    <property type="match status" value="1"/>
</dbReference>
<dbReference type="InterPro" id="IPR043128">
    <property type="entry name" value="Rev_trsase/Diguanyl_cyclase"/>
</dbReference>
<dbReference type="EC" id="3.1.26.4" evidence="2"/>